<comment type="caution">
    <text evidence="1">The sequence shown here is derived from an EMBL/GenBank/DDBJ whole genome shotgun (WGS) entry which is preliminary data.</text>
</comment>
<dbReference type="AlphaFoldDB" id="A0A6C8GVA8"/>
<sequence length="30" mass="3194">MTRSSAGVTTCCSAANMAFSPSSISRHYLR</sequence>
<dbReference type="Proteomes" id="UP000003915">
    <property type="component" value="Unassembled WGS sequence"/>
</dbReference>
<evidence type="ECO:0000313" key="1">
    <source>
        <dbReference type="EMBL" id="EHC85437.1"/>
    </source>
</evidence>
<name>A0A6C8GVA8_SALET</name>
<dbReference type="EMBL" id="AFCV01001392">
    <property type="protein sequence ID" value="EHC85437.1"/>
    <property type="molecule type" value="Genomic_DNA"/>
</dbReference>
<organism evidence="1 2">
    <name type="scientific">Salmonella enterica subsp. enterica serovar Uganda str. R8-3404</name>
    <dbReference type="NCBI Taxonomy" id="913083"/>
    <lineage>
        <taxon>Bacteria</taxon>
        <taxon>Pseudomonadati</taxon>
        <taxon>Pseudomonadota</taxon>
        <taxon>Gammaproteobacteria</taxon>
        <taxon>Enterobacterales</taxon>
        <taxon>Enterobacteriaceae</taxon>
        <taxon>Salmonella</taxon>
    </lineage>
</organism>
<accession>A0A6C8GVA8</accession>
<reference evidence="1 2" key="1">
    <citation type="journal article" date="2011" name="BMC Genomics">
        <title>Genome sequencing reveals diversification of virulence factor content and possible host adaptation in distinct subpopulations of Salmonella enterica.</title>
        <authorList>
            <person name="den Bakker H.C."/>
            <person name="Moreno Switt A.I."/>
            <person name="Govoni G."/>
            <person name="Cummings C.A."/>
            <person name="Ranieri M.L."/>
            <person name="Degoricija L."/>
            <person name="Hoelzer K."/>
            <person name="Rodriguez-Rivera L.D."/>
            <person name="Brown S."/>
            <person name="Bolchacova E."/>
            <person name="Furtado M.R."/>
            <person name="Wiedmann M."/>
        </authorList>
    </citation>
    <scope>NUCLEOTIDE SEQUENCE [LARGE SCALE GENOMIC DNA]</scope>
    <source>
        <strain evidence="1 2">R8-3404</strain>
    </source>
</reference>
<protein>
    <submittedName>
        <fullName evidence="1">Uncharacterized protein</fullName>
    </submittedName>
</protein>
<proteinExistence type="predicted"/>
<feature type="non-terminal residue" evidence="1">
    <location>
        <position position="30"/>
    </location>
</feature>
<gene>
    <name evidence="1" type="ORF">LTSEUGA_5560</name>
</gene>
<evidence type="ECO:0000313" key="2">
    <source>
        <dbReference type="Proteomes" id="UP000003915"/>
    </source>
</evidence>